<name>A0A0S3SWT2_PHAAN</name>
<proteinExistence type="predicted"/>
<dbReference type="AlphaFoldDB" id="A0A0S3SWT2"/>
<feature type="non-terminal residue" evidence="1">
    <location>
        <position position="1"/>
    </location>
</feature>
<accession>A0A0S3SWT2</accession>
<dbReference type="EMBL" id="AP015042">
    <property type="protein sequence ID" value="BAT97386.1"/>
    <property type="molecule type" value="Genomic_DNA"/>
</dbReference>
<dbReference type="Proteomes" id="UP000291084">
    <property type="component" value="Chromosome 9"/>
</dbReference>
<evidence type="ECO:0000313" key="1">
    <source>
        <dbReference type="EMBL" id="BAT97386.1"/>
    </source>
</evidence>
<protein>
    <submittedName>
        <fullName evidence="1">Uncharacterized protein</fullName>
    </submittedName>
</protein>
<dbReference type="OrthoDB" id="1938864at2759"/>
<reference evidence="1 2" key="1">
    <citation type="journal article" date="2015" name="Sci. Rep.">
        <title>The power of single molecule real-time sequencing technology in the de novo assembly of a eukaryotic genome.</title>
        <authorList>
            <person name="Sakai H."/>
            <person name="Naito K."/>
            <person name="Ogiso-Tanaka E."/>
            <person name="Takahashi Y."/>
            <person name="Iseki K."/>
            <person name="Muto C."/>
            <person name="Satou K."/>
            <person name="Teruya K."/>
            <person name="Shiroma A."/>
            <person name="Shimoji M."/>
            <person name="Hirano T."/>
            <person name="Itoh T."/>
            <person name="Kaga A."/>
            <person name="Tomooka N."/>
        </authorList>
    </citation>
    <scope>NUCLEOTIDE SEQUENCE [LARGE SCALE GENOMIC DNA]</scope>
    <source>
        <strain evidence="2">cv. Shumari</strain>
    </source>
</reference>
<organism evidence="1 2">
    <name type="scientific">Vigna angularis var. angularis</name>
    <dbReference type="NCBI Taxonomy" id="157739"/>
    <lineage>
        <taxon>Eukaryota</taxon>
        <taxon>Viridiplantae</taxon>
        <taxon>Streptophyta</taxon>
        <taxon>Embryophyta</taxon>
        <taxon>Tracheophyta</taxon>
        <taxon>Spermatophyta</taxon>
        <taxon>Magnoliopsida</taxon>
        <taxon>eudicotyledons</taxon>
        <taxon>Gunneridae</taxon>
        <taxon>Pentapetalae</taxon>
        <taxon>rosids</taxon>
        <taxon>fabids</taxon>
        <taxon>Fabales</taxon>
        <taxon>Fabaceae</taxon>
        <taxon>Papilionoideae</taxon>
        <taxon>50 kb inversion clade</taxon>
        <taxon>NPAAA clade</taxon>
        <taxon>indigoferoid/millettioid clade</taxon>
        <taxon>Phaseoleae</taxon>
        <taxon>Vigna</taxon>
    </lineage>
</organism>
<gene>
    <name evidence="1" type="primary">Vigan.09G081700</name>
    <name evidence="1" type="ORF">VIGAN_09081700</name>
</gene>
<sequence length="77" mass="8823">VHSPQTPLKLIASVPFGWEENLEKLLPNFSYVSVHHVFPKPEKIFIHVEHHLQVFLLHATLATMTKTKEPAIMTVKT</sequence>
<evidence type="ECO:0000313" key="2">
    <source>
        <dbReference type="Proteomes" id="UP000291084"/>
    </source>
</evidence>
<keyword evidence="2" id="KW-1185">Reference proteome</keyword>